<accession>A0A017HIB1</accession>
<dbReference type="InterPro" id="IPR005502">
    <property type="entry name" value="Ribosyl_crysJ1"/>
</dbReference>
<evidence type="ECO:0000256" key="2">
    <source>
        <dbReference type="ARBA" id="ARBA00022801"/>
    </source>
</evidence>
<comment type="cofactor">
    <cofactor evidence="3">
        <name>Mg(2+)</name>
        <dbReference type="ChEBI" id="CHEBI:18420"/>
    </cofactor>
    <text evidence="3">Binds 2 magnesium ions per subunit.</text>
</comment>
<dbReference type="Proteomes" id="UP000019666">
    <property type="component" value="Unassembled WGS sequence"/>
</dbReference>
<dbReference type="GO" id="GO:0046872">
    <property type="term" value="F:metal ion binding"/>
    <property type="evidence" value="ECO:0007669"/>
    <property type="project" value="UniProtKB-KW"/>
</dbReference>
<name>A0A017HIB1_9RHOB</name>
<dbReference type="InterPro" id="IPR029021">
    <property type="entry name" value="Prot-tyrosine_phosphatase-like"/>
</dbReference>
<feature type="binding site" evidence="3">
    <location>
        <position position="237"/>
    </location>
    <ligand>
        <name>Mg(2+)</name>
        <dbReference type="ChEBI" id="CHEBI:18420"/>
        <label>1</label>
    </ligand>
</feature>
<dbReference type="PROSITE" id="PS50056">
    <property type="entry name" value="TYR_PHOSPHATASE_2"/>
    <property type="match status" value="1"/>
</dbReference>
<feature type="domain" description="Tyrosine specific protein phosphatases" evidence="4">
    <location>
        <begin position="106"/>
        <end position="173"/>
    </location>
</feature>
<evidence type="ECO:0000256" key="1">
    <source>
        <dbReference type="ARBA" id="ARBA00010702"/>
    </source>
</evidence>
<dbReference type="AlphaFoldDB" id="A0A017HIB1"/>
<gene>
    <name evidence="5" type="ORF">Rumeso_04406</name>
</gene>
<dbReference type="GO" id="GO:0016791">
    <property type="term" value="F:phosphatase activity"/>
    <property type="evidence" value="ECO:0007669"/>
    <property type="project" value="UniProtKB-ARBA"/>
</dbReference>
<evidence type="ECO:0000313" key="6">
    <source>
        <dbReference type="Proteomes" id="UP000019666"/>
    </source>
</evidence>
<feature type="binding site" evidence="3">
    <location>
        <position position="238"/>
    </location>
    <ligand>
        <name>Mg(2+)</name>
        <dbReference type="ChEBI" id="CHEBI:18420"/>
        <label>1</label>
    </ligand>
</feature>
<evidence type="ECO:0000256" key="3">
    <source>
        <dbReference type="PIRSR" id="PIRSR605502-1"/>
    </source>
</evidence>
<keyword evidence="3" id="KW-0460">Magnesium</keyword>
<dbReference type="InterPro" id="IPR000387">
    <property type="entry name" value="Tyr_Pase_dom"/>
</dbReference>
<comment type="similarity">
    <text evidence="1">Belongs to the ADP-ribosylglycohydrolase family.</text>
</comment>
<dbReference type="Gene3D" id="3.90.190.10">
    <property type="entry name" value="Protein tyrosine phosphatase superfamily"/>
    <property type="match status" value="1"/>
</dbReference>
<dbReference type="InterPro" id="IPR003595">
    <property type="entry name" value="Tyr_Pase_cat"/>
</dbReference>
<dbReference type="PANTHER" id="PTHR16222:SF24">
    <property type="entry name" value="ADP-RIBOSYLHYDROLASE ARH3"/>
    <property type="match status" value="1"/>
</dbReference>
<dbReference type="InterPro" id="IPR036705">
    <property type="entry name" value="Ribosyl_crysJ1_sf"/>
</dbReference>
<dbReference type="SMART" id="SM00404">
    <property type="entry name" value="PTPc_motif"/>
    <property type="match status" value="1"/>
</dbReference>
<reference evidence="5 6" key="1">
    <citation type="submission" date="2013-02" db="EMBL/GenBank/DDBJ databases">
        <authorList>
            <person name="Fiebig A."/>
            <person name="Goeker M."/>
            <person name="Klenk H.-P.P."/>
        </authorList>
    </citation>
    <scope>NUCLEOTIDE SEQUENCE [LARGE SCALE GENOMIC DNA]</scope>
    <source>
        <strain evidence="5 6">DSM 19309</strain>
    </source>
</reference>
<dbReference type="PATRIC" id="fig|442562.3.peg.4337"/>
<organism evidence="5 6">
    <name type="scientific">Rubellimicrobium mesophilum DSM 19309</name>
    <dbReference type="NCBI Taxonomy" id="442562"/>
    <lineage>
        <taxon>Bacteria</taxon>
        <taxon>Pseudomonadati</taxon>
        <taxon>Pseudomonadota</taxon>
        <taxon>Alphaproteobacteria</taxon>
        <taxon>Rhodobacterales</taxon>
        <taxon>Roseobacteraceae</taxon>
        <taxon>Rubellimicrobium</taxon>
    </lineage>
</organism>
<keyword evidence="6" id="KW-1185">Reference proteome</keyword>
<protein>
    <recommendedName>
        <fullName evidence="4">Tyrosine specific protein phosphatases domain-containing protein</fullName>
    </recommendedName>
</protein>
<dbReference type="SUPFAM" id="SSF101478">
    <property type="entry name" value="ADP-ribosylglycohydrolase"/>
    <property type="match status" value="1"/>
</dbReference>
<evidence type="ECO:0000259" key="4">
    <source>
        <dbReference type="PROSITE" id="PS50056"/>
    </source>
</evidence>
<sequence>MIHTRTSQSHPLYVSDLAVGPGRLGLTICPGKKGDSVFGAPWDRDLGMDLAAVRDWGATAVLTLVEPHELRMLGVERLGEAVRALGMEWHHFPIPDLGAPKDLDRSSWWRLSTRLHGILDQGGRVLVHCRGGLGRAGTMAALLLTERGDTAQEAIARIRAVRKGAIETAVQERFLASRAALPDARTERIRASLFGGAIGDALGAAIEFWKLPQILRRFPNGVDEMLPYDGRLGAITDDTQMTLFTAEGMIRAMVRGIGKGVCHPPSVIHRALLRWYATQGARPAREVCAVGLVEDPRLHRRRSPGMTCMAALGATRAFGDVARNDSKGCGTIMRVAPVAFMGGDLGQVETIALKSSALTHGHRTGQEAAAAWALILADVLRGTRVETAALGAAERFGTETARAIRSALSAPRDGRPGTVESLGAAG</sequence>
<keyword evidence="2" id="KW-0378">Hydrolase</keyword>
<feature type="binding site" evidence="3">
    <location>
        <position position="236"/>
    </location>
    <ligand>
        <name>Mg(2+)</name>
        <dbReference type="ChEBI" id="CHEBI:18420"/>
        <label>1</label>
    </ligand>
</feature>
<evidence type="ECO:0000313" key="5">
    <source>
        <dbReference type="EMBL" id="EYD74035.1"/>
    </source>
</evidence>
<dbReference type="Pfam" id="PF03747">
    <property type="entry name" value="ADP_ribosyl_GH"/>
    <property type="match status" value="1"/>
</dbReference>
<keyword evidence="3" id="KW-0479">Metal-binding</keyword>
<dbReference type="Pfam" id="PF22784">
    <property type="entry name" value="PTP-SAK"/>
    <property type="match status" value="1"/>
</dbReference>
<dbReference type="SUPFAM" id="SSF52799">
    <property type="entry name" value="(Phosphotyrosine protein) phosphatases II"/>
    <property type="match status" value="1"/>
</dbReference>
<dbReference type="FunFam" id="3.90.190.10:FF:000157">
    <property type="entry name" value="Protein-tyrosine phosphatase"/>
    <property type="match status" value="1"/>
</dbReference>
<dbReference type="EMBL" id="AOSK01000124">
    <property type="protein sequence ID" value="EYD74035.1"/>
    <property type="molecule type" value="Genomic_DNA"/>
</dbReference>
<dbReference type="Gene3D" id="1.10.4080.10">
    <property type="entry name" value="ADP-ribosylation/Crystallin J1"/>
    <property type="match status" value="1"/>
</dbReference>
<dbReference type="CDD" id="cd14505">
    <property type="entry name" value="CDKN3-like"/>
    <property type="match status" value="1"/>
</dbReference>
<comment type="caution">
    <text evidence="5">The sequence shown here is derived from an EMBL/GenBank/DDBJ whole genome shotgun (WGS) entry which is preliminary data.</text>
</comment>
<proteinExistence type="inferred from homology"/>
<dbReference type="STRING" id="442562.Rumeso_04406"/>
<dbReference type="InterPro" id="IPR057023">
    <property type="entry name" value="PTP-SAK"/>
</dbReference>
<dbReference type="PANTHER" id="PTHR16222">
    <property type="entry name" value="ADP-RIBOSYLGLYCOHYDROLASE"/>
    <property type="match status" value="1"/>
</dbReference>
<dbReference type="HOGENOM" id="CLU_551960_0_0_5"/>
<dbReference type="InterPro" id="IPR050792">
    <property type="entry name" value="ADP-ribosylglycohydrolase"/>
</dbReference>